<proteinExistence type="predicted"/>
<keyword evidence="1" id="KW-1133">Transmembrane helix</keyword>
<evidence type="ECO:0000313" key="2">
    <source>
        <dbReference type="EMBL" id="MCQ8184398.1"/>
    </source>
</evidence>
<comment type="caution">
    <text evidence="2">The sequence shown here is derived from an EMBL/GenBank/DDBJ whole genome shotgun (WGS) entry which is preliminary data.</text>
</comment>
<keyword evidence="3" id="KW-1185">Reference proteome</keyword>
<protein>
    <submittedName>
        <fullName evidence="2">Uncharacterized protein</fullName>
    </submittedName>
</protein>
<dbReference type="Proteomes" id="UP001142610">
    <property type="component" value="Unassembled WGS sequence"/>
</dbReference>
<name>A0A9X2RJ76_9PROT</name>
<sequence>MTLGNIMLGAVVLATVAYAAVLIMGMIALWPFGLIGLGVLLFMGVMLGGVIVQRARDPEDRHYSRNVKE</sequence>
<evidence type="ECO:0000256" key="1">
    <source>
        <dbReference type="SAM" id="Phobius"/>
    </source>
</evidence>
<keyword evidence="1" id="KW-0812">Transmembrane</keyword>
<organism evidence="2 3">
    <name type="scientific">Parvularcula maris</name>
    <dbReference type="NCBI Taxonomy" id="2965077"/>
    <lineage>
        <taxon>Bacteria</taxon>
        <taxon>Pseudomonadati</taxon>
        <taxon>Pseudomonadota</taxon>
        <taxon>Alphaproteobacteria</taxon>
        <taxon>Parvularculales</taxon>
        <taxon>Parvularculaceae</taxon>
        <taxon>Parvularcula</taxon>
    </lineage>
</organism>
<evidence type="ECO:0000313" key="3">
    <source>
        <dbReference type="Proteomes" id="UP001142610"/>
    </source>
</evidence>
<gene>
    <name evidence="2" type="ORF">NOG11_03270</name>
</gene>
<reference evidence="2" key="1">
    <citation type="submission" date="2022-07" db="EMBL/GenBank/DDBJ databases">
        <title>Parvularcula maris sp. nov., an algicidal bacterium isolated from seawater.</title>
        <authorList>
            <person name="Li F."/>
        </authorList>
    </citation>
    <scope>NUCLEOTIDE SEQUENCE</scope>
    <source>
        <strain evidence="2">BGMRC 0090</strain>
    </source>
</reference>
<keyword evidence="1" id="KW-0472">Membrane</keyword>
<dbReference type="AlphaFoldDB" id="A0A9X2RJ76"/>
<dbReference type="EMBL" id="JANIBC010000001">
    <property type="protein sequence ID" value="MCQ8184398.1"/>
    <property type="molecule type" value="Genomic_DNA"/>
</dbReference>
<accession>A0A9X2RJ76</accession>
<dbReference type="RefSeq" id="WP_256618200.1">
    <property type="nucleotide sequence ID" value="NZ_JANIBC010000001.1"/>
</dbReference>
<feature type="transmembrane region" description="Helical" evidence="1">
    <location>
        <begin position="29"/>
        <end position="52"/>
    </location>
</feature>